<dbReference type="EMBL" id="JAUSUA010000002">
    <property type="protein sequence ID" value="MDQ0207179.1"/>
    <property type="molecule type" value="Genomic_DNA"/>
</dbReference>
<feature type="transmembrane region" description="Helical" evidence="1">
    <location>
        <begin position="29"/>
        <end position="48"/>
    </location>
</feature>
<evidence type="ECO:0000313" key="2">
    <source>
        <dbReference type="EMBL" id="MDQ0207179.1"/>
    </source>
</evidence>
<gene>
    <name evidence="2" type="ORF">J2S05_001978</name>
</gene>
<proteinExistence type="predicted"/>
<accession>A0ABT9YJH0</accession>
<comment type="caution">
    <text evidence="2">The sequence shown here is derived from an EMBL/GenBank/DDBJ whole genome shotgun (WGS) entry which is preliminary data.</text>
</comment>
<protein>
    <submittedName>
        <fullName evidence="2">Uncharacterized protein</fullName>
    </submittedName>
</protein>
<organism evidence="2 3">
    <name type="scientific">Alkalicoccobacillus murimartini</name>
    <dbReference type="NCBI Taxonomy" id="171685"/>
    <lineage>
        <taxon>Bacteria</taxon>
        <taxon>Bacillati</taxon>
        <taxon>Bacillota</taxon>
        <taxon>Bacilli</taxon>
        <taxon>Bacillales</taxon>
        <taxon>Bacillaceae</taxon>
        <taxon>Alkalicoccobacillus</taxon>
    </lineage>
</organism>
<sequence length="58" mass="6812">MKEFLLLRLSVFIFLGLLAYIQVNQYLSPISIIVVLFVSSLTYFLIYYHMAKKRIPPS</sequence>
<dbReference type="Proteomes" id="UP001225034">
    <property type="component" value="Unassembled WGS sequence"/>
</dbReference>
<reference evidence="2 3" key="1">
    <citation type="submission" date="2023-07" db="EMBL/GenBank/DDBJ databases">
        <title>Genomic Encyclopedia of Type Strains, Phase IV (KMG-IV): sequencing the most valuable type-strain genomes for metagenomic binning, comparative biology and taxonomic classification.</title>
        <authorList>
            <person name="Goeker M."/>
        </authorList>
    </citation>
    <scope>NUCLEOTIDE SEQUENCE [LARGE SCALE GENOMIC DNA]</scope>
    <source>
        <strain evidence="2 3">DSM 19154</strain>
    </source>
</reference>
<name>A0ABT9YJH0_9BACI</name>
<evidence type="ECO:0000313" key="3">
    <source>
        <dbReference type="Proteomes" id="UP001225034"/>
    </source>
</evidence>
<keyword evidence="1" id="KW-0812">Transmembrane</keyword>
<keyword evidence="3" id="KW-1185">Reference proteome</keyword>
<dbReference type="RefSeq" id="WP_306982255.1">
    <property type="nucleotide sequence ID" value="NZ_JAUSUA010000002.1"/>
</dbReference>
<evidence type="ECO:0000256" key="1">
    <source>
        <dbReference type="SAM" id="Phobius"/>
    </source>
</evidence>
<keyword evidence="1" id="KW-1133">Transmembrane helix</keyword>
<keyword evidence="1" id="KW-0472">Membrane</keyword>